<feature type="domain" description="F-box" evidence="2">
    <location>
        <begin position="41"/>
        <end position="79"/>
    </location>
</feature>
<dbReference type="AlphaFoldDB" id="A0A6A5HBH4"/>
<keyword evidence="1" id="KW-1133">Transmembrane helix</keyword>
<keyword evidence="1" id="KW-0812">Transmembrane</keyword>
<feature type="transmembrane region" description="Helical" evidence="1">
    <location>
        <begin position="6"/>
        <end position="25"/>
    </location>
</feature>
<protein>
    <recommendedName>
        <fullName evidence="2">F-box domain-containing protein</fullName>
    </recommendedName>
</protein>
<evidence type="ECO:0000259" key="2">
    <source>
        <dbReference type="PROSITE" id="PS50181"/>
    </source>
</evidence>
<reference evidence="3 4" key="1">
    <citation type="submission" date="2019-12" db="EMBL/GenBank/DDBJ databases">
        <title>Chromosome-level assembly of the Caenorhabditis remanei genome.</title>
        <authorList>
            <person name="Teterina A.A."/>
            <person name="Willis J.H."/>
            <person name="Phillips P.C."/>
        </authorList>
    </citation>
    <scope>NUCLEOTIDE SEQUENCE [LARGE SCALE GENOMIC DNA]</scope>
    <source>
        <strain evidence="3 4">PX506</strain>
        <tissue evidence="3">Whole organism</tissue>
    </source>
</reference>
<organism evidence="3 4">
    <name type="scientific">Caenorhabditis remanei</name>
    <name type="common">Caenorhabditis vulgaris</name>
    <dbReference type="NCBI Taxonomy" id="31234"/>
    <lineage>
        <taxon>Eukaryota</taxon>
        <taxon>Metazoa</taxon>
        <taxon>Ecdysozoa</taxon>
        <taxon>Nematoda</taxon>
        <taxon>Chromadorea</taxon>
        <taxon>Rhabditida</taxon>
        <taxon>Rhabditina</taxon>
        <taxon>Rhabditomorpha</taxon>
        <taxon>Rhabditoidea</taxon>
        <taxon>Rhabditidae</taxon>
        <taxon>Peloderinae</taxon>
        <taxon>Caenorhabditis</taxon>
    </lineage>
</organism>
<proteinExistence type="predicted"/>
<dbReference type="PROSITE" id="PS50181">
    <property type="entry name" value="FBOX"/>
    <property type="match status" value="1"/>
</dbReference>
<accession>A0A6A5HBH4</accession>
<dbReference type="CTD" id="9802522"/>
<name>A0A6A5HBH4_CAERE</name>
<dbReference type="GeneID" id="9802522"/>
<gene>
    <name evidence="3" type="ORF">GCK72_003748</name>
</gene>
<dbReference type="InterPro" id="IPR001810">
    <property type="entry name" value="F-box_dom"/>
</dbReference>
<evidence type="ECO:0000313" key="4">
    <source>
        <dbReference type="Proteomes" id="UP000483820"/>
    </source>
</evidence>
<evidence type="ECO:0000256" key="1">
    <source>
        <dbReference type="SAM" id="Phobius"/>
    </source>
</evidence>
<comment type="caution">
    <text evidence="3">The sequence shown here is derived from an EMBL/GenBank/DDBJ whole genome shotgun (WGS) entry which is preliminary data.</text>
</comment>
<dbReference type="EMBL" id="WUAV01000002">
    <property type="protein sequence ID" value="KAF1763803.1"/>
    <property type="molecule type" value="Genomic_DNA"/>
</dbReference>
<sequence>MDDHSISYFLAIAAGIVTTAVLGTFKMLRNNTSEKKENSNAFPLYELPMFALNQIIESMDVPERIELALTSERMRDSIRFARARVPYSIHFKGNATYIEIEGEDIEIHCSRHEYVPVGFERRTMTLGQWINRNNPSLSVLDNTVNNFLRIQELAPSSRLTLQFHLDWMEMEATVKEFVDIPAFQNWDIIMLHGNSGSEPITAVKEYGLNDRFQVNLDNDYIMIKYRYGRH</sequence>
<dbReference type="KEGG" id="crq:GCK72_003748"/>
<dbReference type="Proteomes" id="UP000483820">
    <property type="component" value="Chromosome II"/>
</dbReference>
<keyword evidence="1" id="KW-0472">Membrane</keyword>
<dbReference type="RefSeq" id="XP_003099211.2">
    <property type="nucleotide sequence ID" value="XM_003099163.2"/>
</dbReference>
<evidence type="ECO:0000313" key="3">
    <source>
        <dbReference type="EMBL" id="KAF1763803.1"/>
    </source>
</evidence>